<sequence>MCARARYTLDGSLTIKPENPWEVIISIKWLLRTQNSWHLFRTLRGVKVANCFGPQSHALNAMSMNKQGCPICGYTEITVLDEFNCTTFEICECCGSESGVEYDQHSTQEHLAKVRSEWVNATNCAWWGEQESIPNNWNPKKQMEVAGIEIPQ</sequence>
<gene>
    <name evidence="1" type="ORF">GCM10007876_18560</name>
</gene>
<reference evidence="1" key="1">
    <citation type="journal article" date="2014" name="Int. J. Syst. Evol. Microbiol.">
        <title>Complete genome sequence of Corynebacterium casei LMG S-19264T (=DSM 44701T), isolated from a smear-ripened cheese.</title>
        <authorList>
            <consortium name="US DOE Joint Genome Institute (JGI-PGF)"/>
            <person name="Walter F."/>
            <person name="Albersmeier A."/>
            <person name="Kalinowski J."/>
            <person name="Ruckert C."/>
        </authorList>
    </citation>
    <scope>NUCLEOTIDE SEQUENCE</scope>
    <source>
        <strain evidence="1">NBRC 110071</strain>
    </source>
</reference>
<dbReference type="EMBL" id="BSNM01000012">
    <property type="protein sequence ID" value="GLQ31377.1"/>
    <property type="molecule type" value="Genomic_DNA"/>
</dbReference>
<reference evidence="1" key="2">
    <citation type="submission" date="2023-01" db="EMBL/GenBank/DDBJ databases">
        <title>Draft genome sequence of Litoribrevibacter albus strain NBRC 110071.</title>
        <authorList>
            <person name="Sun Q."/>
            <person name="Mori K."/>
        </authorList>
    </citation>
    <scope>NUCLEOTIDE SEQUENCE</scope>
    <source>
        <strain evidence="1">NBRC 110071</strain>
    </source>
</reference>
<dbReference type="Proteomes" id="UP001161389">
    <property type="component" value="Unassembled WGS sequence"/>
</dbReference>
<keyword evidence="2" id="KW-1185">Reference proteome</keyword>
<name>A0AA37W5M2_9GAMM</name>
<evidence type="ECO:0000313" key="2">
    <source>
        <dbReference type="Proteomes" id="UP001161389"/>
    </source>
</evidence>
<comment type="caution">
    <text evidence="1">The sequence shown here is derived from an EMBL/GenBank/DDBJ whole genome shotgun (WGS) entry which is preliminary data.</text>
</comment>
<evidence type="ECO:0000313" key="1">
    <source>
        <dbReference type="EMBL" id="GLQ31377.1"/>
    </source>
</evidence>
<proteinExistence type="predicted"/>
<organism evidence="1 2">
    <name type="scientific">Litoribrevibacter albus</name>
    <dbReference type="NCBI Taxonomy" id="1473156"/>
    <lineage>
        <taxon>Bacteria</taxon>
        <taxon>Pseudomonadati</taxon>
        <taxon>Pseudomonadota</taxon>
        <taxon>Gammaproteobacteria</taxon>
        <taxon>Oceanospirillales</taxon>
        <taxon>Oceanospirillaceae</taxon>
        <taxon>Litoribrevibacter</taxon>
    </lineage>
</organism>
<accession>A0AA37W5M2</accession>
<protein>
    <submittedName>
        <fullName evidence="1">Uncharacterized protein</fullName>
    </submittedName>
</protein>
<dbReference type="AlphaFoldDB" id="A0AA37W5M2"/>